<dbReference type="Gene3D" id="3.40.50.720">
    <property type="entry name" value="NAD(P)-binding Rossmann-like Domain"/>
    <property type="match status" value="1"/>
</dbReference>
<dbReference type="InterPro" id="IPR036291">
    <property type="entry name" value="NAD(P)-bd_dom_sf"/>
</dbReference>
<dbReference type="GO" id="GO:0016491">
    <property type="term" value="F:oxidoreductase activity"/>
    <property type="evidence" value="ECO:0007669"/>
    <property type="project" value="UniProtKB-KW"/>
</dbReference>
<evidence type="ECO:0000313" key="2">
    <source>
        <dbReference type="EMBL" id="KAG5672997.1"/>
    </source>
</evidence>
<keyword evidence="1" id="KW-0560">Oxidoreductase</keyword>
<dbReference type="InterPro" id="IPR002347">
    <property type="entry name" value="SDR_fam"/>
</dbReference>
<gene>
    <name evidence="2" type="ORF">PVAND_003078</name>
</gene>
<sequence length="341" mass="38697">MLMSFFTLFKSSTPKNFSEFLFEIKFIYYGLKSNISDATIGKYYNRISLFKQTSKVCVLTGGNRGIGLQILKKLLQCEMTVILGVRNIDAAKKSVESSIDNSLLMNRVIYEKCDTSDMNSVREFASRVQERCKNISLLINNAGIMGIPYVRTKDNFESQMAINYLGHFLLTHLLMPQLIAAGNDSNVNSRIINVSSCAHFAGKINYDDFNCEKYYHMGEAYADSKLAQMMFTRYSEKICKEKGWKVSSFAPHPGVVDTEIFQNSVIGSFKLIRRIFMKTPEQGARSIIYAAISTELEKKGGIYITNCRPTTASKIARNDVNCKKFFEFSCEILKIKEFGIK</sequence>
<protein>
    <recommendedName>
        <fullName evidence="4">Short chain dehydrogenase</fullName>
    </recommendedName>
</protein>
<organism evidence="2 3">
    <name type="scientific">Polypedilum vanderplanki</name>
    <name type="common">Sleeping chironomid midge</name>
    <dbReference type="NCBI Taxonomy" id="319348"/>
    <lineage>
        <taxon>Eukaryota</taxon>
        <taxon>Metazoa</taxon>
        <taxon>Ecdysozoa</taxon>
        <taxon>Arthropoda</taxon>
        <taxon>Hexapoda</taxon>
        <taxon>Insecta</taxon>
        <taxon>Pterygota</taxon>
        <taxon>Neoptera</taxon>
        <taxon>Endopterygota</taxon>
        <taxon>Diptera</taxon>
        <taxon>Nematocera</taxon>
        <taxon>Chironomoidea</taxon>
        <taxon>Chironomidae</taxon>
        <taxon>Chironominae</taxon>
        <taxon>Polypedilum</taxon>
        <taxon>Polypedilum</taxon>
    </lineage>
</organism>
<dbReference type="Pfam" id="PF00106">
    <property type="entry name" value="adh_short"/>
    <property type="match status" value="1"/>
</dbReference>
<comment type="caution">
    <text evidence="2">The sequence shown here is derived from an EMBL/GenBank/DDBJ whole genome shotgun (WGS) entry which is preliminary data.</text>
</comment>
<reference evidence="2" key="1">
    <citation type="submission" date="2021-03" db="EMBL/GenBank/DDBJ databases">
        <title>Chromosome level genome of the anhydrobiotic midge Polypedilum vanderplanki.</title>
        <authorList>
            <person name="Yoshida Y."/>
            <person name="Kikawada T."/>
            <person name="Gusev O."/>
        </authorList>
    </citation>
    <scope>NUCLEOTIDE SEQUENCE</scope>
    <source>
        <strain evidence="2">NIAS01</strain>
        <tissue evidence="2">Whole body or cell culture</tissue>
    </source>
</reference>
<dbReference type="AlphaFoldDB" id="A0A9J6BTV2"/>
<evidence type="ECO:0000256" key="1">
    <source>
        <dbReference type="ARBA" id="ARBA00023002"/>
    </source>
</evidence>
<proteinExistence type="predicted"/>
<keyword evidence="3" id="KW-1185">Reference proteome</keyword>
<dbReference type="Proteomes" id="UP001107558">
    <property type="component" value="Chromosome 3"/>
</dbReference>
<dbReference type="EMBL" id="JADBJN010000003">
    <property type="protein sequence ID" value="KAG5672997.1"/>
    <property type="molecule type" value="Genomic_DNA"/>
</dbReference>
<dbReference type="PANTHER" id="PTHR43157">
    <property type="entry name" value="PHOSPHATIDYLINOSITOL-GLYCAN BIOSYNTHESIS CLASS F PROTEIN-RELATED"/>
    <property type="match status" value="1"/>
</dbReference>
<evidence type="ECO:0008006" key="4">
    <source>
        <dbReference type="Google" id="ProtNLM"/>
    </source>
</evidence>
<dbReference type="PANTHER" id="PTHR43157:SF31">
    <property type="entry name" value="PHOSPHATIDYLINOSITOL-GLYCAN BIOSYNTHESIS CLASS F PROTEIN"/>
    <property type="match status" value="1"/>
</dbReference>
<evidence type="ECO:0000313" key="3">
    <source>
        <dbReference type="Proteomes" id="UP001107558"/>
    </source>
</evidence>
<dbReference type="SUPFAM" id="SSF51735">
    <property type="entry name" value="NAD(P)-binding Rossmann-fold domains"/>
    <property type="match status" value="1"/>
</dbReference>
<accession>A0A9J6BTV2</accession>
<dbReference type="OrthoDB" id="191139at2759"/>
<name>A0A9J6BTV2_POLVA</name>
<dbReference type="PRINTS" id="PR00081">
    <property type="entry name" value="GDHRDH"/>
</dbReference>